<dbReference type="InterPro" id="IPR013783">
    <property type="entry name" value="Ig-like_fold"/>
</dbReference>
<dbReference type="Gene3D" id="2.60.40.10">
    <property type="entry name" value="Immunoglobulins"/>
    <property type="match status" value="1"/>
</dbReference>
<protein>
    <submittedName>
        <fullName evidence="2">Cell surface protein</fullName>
    </submittedName>
</protein>
<evidence type="ECO:0000313" key="2">
    <source>
        <dbReference type="EMBL" id="MCC9020055.1"/>
    </source>
</evidence>
<comment type="caution">
    <text evidence="2">The sequence shown here is derived from an EMBL/GenBank/DDBJ whole genome shotgun (WGS) entry which is preliminary data.</text>
</comment>
<organism evidence="2 3">
    <name type="scientific">Flavobacterium lipolyticum</name>
    <dbReference type="NCBI Taxonomy" id="2893754"/>
    <lineage>
        <taxon>Bacteria</taxon>
        <taxon>Pseudomonadati</taxon>
        <taxon>Bacteroidota</taxon>
        <taxon>Flavobacteriia</taxon>
        <taxon>Flavobacteriales</taxon>
        <taxon>Flavobacteriaceae</taxon>
        <taxon>Flavobacterium</taxon>
    </lineage>
</organism>
<proteinExistence type="predicted"/>
<reference evidence="2" key="1">
    <citation type="submission" date="2021-11" db="EMBL/GenBank/DDBJ databases">
        <title>Description of novel Flavobacterium species.</title>
        <authorList>
            <person name="Saticioglu I.B."/>
            <person name="Ay H."/>
            <person name="Altun S."/>
            <person name="Duman M."/>
        </authorList>
    </citation>
    <scope>NUCLEOTIDE SEQUENCE</scope>
    <source>
        <strain evidence="2">F-126</strain>
    </source>
</reference>
<evidence type="ECO:0000313" key="3">
    <source>
        <dbReference type="Proteomes" id="UP001430700"/>
    </source>
</evidence>
<dbReference type="Proteomes" id="UP001430700">
    <property type="component" value="Unassembled WGS sequence"/>
</dbReference>
<gene>
    <name evidence="2" type="ORF">LNQ34_20000</name>
</gene>
<dbReference type="EMBL" id="JAJJMN010000002">
    <property type="protein sequence ID" value="MCC9020055.1"/>
    <property type="molecule type" value="Genomic_DNA"/>
</dbReference>
<accession>A0ABS8M5F9</accession>
<sequence>MYHPIFKNCQSLLLLIAVLSLTNCSDDNASNENSNPTPVSSDLAFSMQRFTITTLNPTISATAEATYNWTITKASSESYALSTTTAKELLFAAAEAGVYELAVTVNDKGSVQTQKVVVTVTKETKEYKTYISKVFEFKPAPGQFVNDLPIANDGDTPERILSRANTYLAKKTGDLVSLGAFGGYVVFGFDHTIVNVKGKRDFRILGNAFWAEANPNPNSTMRGGSSEAGVIMVAYDTNKNGLPDDQWYEIEGGGHKMPKTIQNYEITYYRPDPNKIPVSGGTTGTVGFVDMEYILWKDNQGKSGYLVQNNAYNHSLDYWPKWLKDQSSITYKGTRLSDNAVDESGTGSYFVQYAFLYGYADNAPNNDDDSAIDINWAVDEKGNKVMLPGIDFVKVYNGLNQQAGWLGETSTEIMGATDLHLSGESIPTR</sequence>
<keyword evidence="1" id="KW-0732">Signal</keyword>
<name>A0ABS8M5F9_9FLAO</name>
<feature type="chain" id="PRO_5045286313" evidence="1">
    <location>
        <begin position="30"/>
        <end position="429"/>
    </location>
</feature>
<dbReference type="RefSeq" id="WP_230000991.1">
    <property type="nucleotide sequence ID" value="NZ_JAJJMN010000002.1"/>
</dbReference>
<feature type="signal peptide" evidence="1">
    <location>
        <begin position="1"/>
        <end position="29"/>
    </location>
</feature>
<evidence type="ECO:0000256" key="1">
    <source>
        <dbReference type="SAM" id="SignalP"/>
    </source>
</evidence>
<keyword evidence="3" id="KW-1185">Reference proteome</keyword>